<dbReference type="AlphaFoldDB" id="A0A9N9YQZ3"/>
<keyword evidence="11" id="KW-0325">Glycoprotein</keyword>
<feature type="non-terminal residue" evidence="16">
    <location>
        <position position="380"/>
    </location>
</feature>
<sequence length="380" mass="40562">TRSPNMALKIYLLALTALAPLASAAPASSSSTEAEAGLRLVKTSEDDPGQWVSEEAKFELFTLKGLGFIDITDIKDAEVLTALSTGPANSAGISAVEYPSALAHIEEANALIDSSSTDGPKEWLEHLASYRTRHYQSPTGKEASDWLFAKVTEIASANTAITVEKFEHSFDQPSIIARLPGKSDELVILGAHYDSTSGNATTVSPGADDNASGSVVVLESLRVLAQAGFAPENTLEFHWYGGEEGGLLGSADVYKAYKNQNKTVLSFVNQDMAGYSASGTAAIVEDYTDPGLNAFVRILATQYQTGEPLEPNAFSCGYGCSDHASATANGFPSALLFEDFDPNTSPYIHTPNDAPNTIMWPTVQRHFHFAIGYLVEASYI</sequence>
<evidence type="ECO:0000256" key="7">
    <source>
        <dbReference type="ARBA" id="ARBA00022801"/>
    </source>
</evidence>
<comment type="similarity">
    <text evidence="13">Belongs to the peptidase M28 family. M28E subfamily.</text>
</comment>
<evidence type="ECO:0000256" key="5">
    <source>
        <dbReference type="ARBA" id="ARBA00022723"/>
    </source>
</evidence>
<evidence type="ECO:0000256" key="6">
    <source>
        <dbReference type="ARBA" id="ARBA00022729"/>
    </source>
</evidence>
<evidence type="ECO:0000256" key="14">
    <source>
        <dbReference type="RuleBase" id="RU361240"/>
    </source>
</evidence>
<feature type="chain" id="PRO_5040542952" description="Peptide hydrolase" evidence="14">
    <location>
        <begin position="25"/>
        <end position="380"/>
    </location>
</feature>
<keyword evidence="6 14" id="KW-0732">Signal</keyword>
<evidence type="ECO:0000256" key="4">
    <source>
        <dbReference type="ARBA" id="ARBA00022670"/>
    </source>
</evidence>
<evidence type="ECO:0000256" key="13">
    <source>
        <dbReference type="ARBA" id="ARBA00043962"/>
    </source>
</evidence>
<gene>
    <name evidence="16" type="ORF">CRHIZ90672A_00005828</name>
</gene>
<dbReference type="Pfam" id="PF04389">
    <property type="entry name" value="Peptidase_M28"/>
    <property type="match status" value="1"/>
</dbReference>
<keyword evidence="17" id="KW-1185">Reference proteome</keyword>
<dbReference type="InterPro" id="IPR007484">
    <property type="entry name" value="Peptidase_M28"/>
</dbReference>
<proteinExistence type="inferred from homology"/>
<name>A0A9N9YQZ3_9HYPO</name>
<accession>A0A9N9YQZ3</accession>
<dbReference type="GO" id="GO:0006508">
    <property type="term" value="P:proteolysis"/>
    <property type="evidence" value="ECO:0007669"/>
    <property type="project" value="UniProtKB-KW"/>
</dbReference>
<comment type="caution">
    <text evidence="16">The sequence shown here is derived from an EMBL/GenBank/DDBJ whole genome shotgun (WGS) entry which is preliminary data.</text>
</comment>
<evidence type="ECO:0000256" key="10">
    <source>
        <dbReference type="ARBA" id="ARBA00023157"/>
    </source>
</evidence>
<dbReference type="GO" id="GO:0046872">
    <property type="term" value="F:metal ion binding"/>
    <property type="evidence" value="ECO:0007669"/>
    <property type="project" value="UniProtKB-KW"/>
</dbReference>
<dbReference type="SUPFAM" id="SSF53187">
    <property type="entry name" value="Zn-dependent exopeptidases"/>
    <property type="match status" value="1"/>
</dbReference>
<dbReference type="Proteomes" id="UP000696573">
    <property type="component" value="Unassembled WGS sequence"/>
</dbReference>
<feature type="signal peptide" evidence="14">
    <location>
        <begin position="1"/>
        <end position="24"/>
    </location>
</feature>
<comment type="subunit">
    <text evidence="2">Monomer.</text>
</comment>
<dbReference type="EC" id="3.4.-.-" evidence="14"/>
<comment type="function">
    <text evidence="12">Extracellular aminopeptidase that allows assimilation of proteinaceous substrates.</text>
</comment>
<keyword evidence="3" id="KW-0031">Aminopeptidase</keyword>
<reference evidence="16" key="1">
    <citation type="submission" date="2021-10" db="EMBL/GenBank/DDBJ databases">
        <authorList>
            <person name="Piombo E."/>
        </authorList>
    </citation>
    <scope>NUCLEOTIDE SEQUENCE</scope>
</reference>
<feature type="domain" description="Peptidase M28" evidence="15">
    <location>
        <begin position="175"/>
        <end position="370"/>
    </location>
</feature>
<keyword evidence="8 14" id="KW-0862">Zinc</keyword>
<keyword evidence="10" id="KW-1015">Disulfide bond</keyword>
<evidence type="ECO:0000256" key="2">
    <source>
        <dbReference type="ARBA" id="ARBA00011245"/>
    </source>
</evidence>
<dbReference type="PANTHER" id="PTHR12147:SF56">
    <property type="entry name" value="AMINOPEPTIDASE YDR415C-RELATED"/>
    <property type="match status" value="1"/>
</dbReference>
<evidence type="ECO:0000256" key="11">
    <source>
        <dbReference type="ARBA" id="ARBA00023180"/>
    </source>
</evidence>
<dbReference type="EMBL" id="CABFNQ020000762">
    <property type="protein sequence ID" value="CAH0040138.1"/>
    <property type="molecule type" value="Genomic_DNA"/>
</dbReference>
<evidence type="ECO:0000313" key="16">
    <source>
        <dbReference type="EMBL" id="CAH0040138.1"/>
    </source>
</evidence>
<keyword evidence="4 14" id="KW-0645">Protease</keyword>
<dbReference type="PANTHER" id="PTHR12147">
    <property type="entry name" value="METALLOPEPTIDASE M28 FAMILY MEMBER"/>
    <property type="match status" value="1"/>
</dbReference>
<dbReference type="GO" id="GO:0008235">
    <property type="term" value="F:metalloexopeptidase activity"/>
    <property type="evidence" value="ECO:0007669"/>
    <property type="project" value="InterPro"/>
</dbReference>
<dbReference type="InterPro" id="IPR045175">
    <property type="entry name" value="M28_fam"/>
</dbReference>
<evidence type="ECO:0000313" key="17">
    <source>
        <dbReference type="Proteomes" id="UP000696573"/>
    </source>
</evidence>
<dbReference type="OrthoDB" id="2214at2759"/>
<evidence type="ECO:0000256" key="8">
    <source>
        <dbReference type="ARBA" id="ARBA00022833"/>
    </source>
</evidence>
<keyword evidence="7 14" id="KW-0378">Hydrolase</keyword>
<dbReference type="GO" id="GO:0004177">
    <property type="term" value="F:aminopeptidase activity"/>
    <property type="evidence" value="ECO:0007669"/>
    <property type="project" value="UniProtKB-KW"/>
</dbReference>
<keyword evidence="5 14" id="KW-0479">Metal-binding</keyword>
<evidence type="ECO:0000256" key="9">
    <source>
        <dbReference type="ARBA" id="ARBA00023145"/>
    </source>
</evidence>
<evidence type="ECO:0000256" key="3">
    <source>
        <dbReference type="ARBA" id="ARBA00022438"/>
    </source>
</evidence>
<evidence type="ECO:0000256" key="1">
    <source>
        <dbReference type="ARBA" id="ARBA00001947"/>
    </source>
</evidence>
<comment type="cofactor">
    <cofactor evidence="1">
        <name>Zn(2+)</name>
        <dbReference type="ChEBI" id="CHEBI:29105"/>
    </cofactor>
</comment>
<dbReference type="Gene3D" id="3.40.630.10">
    <property type="entry name" value="Zn peptidases"/>
    <property type="match status" value="1"/>
</dbReference>
<keyword evidence="9" id="KW-0865">Zymogen</keyword>
<evidence type="ECO:0000259" key="15">
    <source>
        <dbReference type="Pfam" id="PF04389"/>
    </source>
</evidence>
<organism evidence="16 17">
    <name type="scientific">Clonostachys rhizophaga</name>
    <dbReference type="NCBI Taxonomy" id="160324"/>
    <lineage>
        <taxon>Eukaryota</taxon>
        <taxon>Fungi</taxon>
        <taxon>Dikarya</taxon>
        <taxon>Ascomycota</taxon>
        <taxon>Pezizomycotina</taxon>
        <taxon>Sordariomycetes</taxon>
        <taxon>Hypocreomycetidae</taxon>
        <taxon>Hypocreales</taxon>
        <taxon>Bionectriaceae</taxon>
        <taxon>Clonostachys</taxon>
    </lineage>
</organism>
<evidence type="ECO:0000256" key="12">
    <source>
        <dbReference type="ARBA" id="ARBA00043843"/>
    </source>
</evidence>
<protein>
    <recommendedName>
        <fullName evidence="14">Peptide hydrolase</fullName>
        <ecNumber evidence="14">3.4.-.-</ecNumber>
    </recommendedName>
</protein>